<keyword evidence="3" id="KW-0677">Repeat</keyword>
<dbReference type="SUPFAM" id="SSF82185">
    <property type="entry name" value="Histone H3 K4-specific methyltransferase SET7/9 N-terminal domain"/>
    <property type="match status" value="1"/>
</dbReference>
<protein>
    <recommendedName>
        <fullName evidence="7">MORN repeat-containing protein 4</fullName>
    </recommendedName>
</protein>
<dbReference type="InterPro" id="IPR003409">
    <property type="entry name" value="MORN"/>
</dbReference>
<organism evidence="8 9">
    <name type="scientific">Crocodylus porosus</name>
    <name type="common">Saltwater crocodile</name>
    <name type="synonym">Estuarine crocodile</name>
    <dbReference type="NCBI Taxonomy" id="8502"/>
    <lineage>
        <taxon>Eukaryota</taxon>
        <taxon>Metazoa</taxon>
        <taxon>Chordata</taxon>
        <taxon>Craniata</taxon>
        <taxon>Vertebrata</taxon>
        <taxon>Euteleostomi</taxon>
        <taxon>Archelosauria</taxon>
        <taxon>Archosauria</taxon>
        <taxon>Crocodylia</taxon>
        <taxon>Longirostres</taxon>
        <taxon>Crocodylidae</taxon>
        <taxon>Crocodylus</taxon>
    </lineage>
</organism>
<reference evidence="8" key="1">
    <citation type="submission" date="2025-08" db="UniProtKB">
        <authorList>
            <consortium name="Ensembl"/>
        </authorList>
    </citation>
    <scope>IDENTIFICATION</scope>
</reference>
<dbReference type="GO" id="GO:0048678">
    <property type="term" value="P:response to axon injury"/>
    <property type="evidence" value="ECO:0007669"/>
    <property type="project" value="TreeGrafter"/>
</dbReference>
<evidence type="ECO:0000256" key="4">
    <source>
        <dbReference type="ARBA" id="ARBA00023273"/>
    </source>
</evidence>
<evidence type="ECO:0000256" key="6">
    <source>
        <dbReference type="ARBA" id="ARBA00038723"/>
    </source>
</evidence>
<gene>
    <name evidence="8" type="primary">MORN4</name>
</gene>
<evidence type="ECO:0000256" key="5">
    <source>
        <dbReference type="ARBA" id="ARBA00037780"/>
    </source>
</evidence>
<evidence type="ECO:0000256" key="1">
    <source>
        <dbReference type="ARBA" id="ARBA00004495"/>
    </source>
</evidence>
<evidence type="ECO:0000256" key="2">
    <source>
        <dbReference type="ARBA" id="ARBA00004645"/>
    </source>
</evidence>
<dbReference type="GeneTree" id="ENSGT00730000111173"/>
<keyword evidence="4" id="KW-0966">Cell projection</keyword>
<evidence type="ECO:0000313" key="8">
    <source>
        <dbReference type="Ensembl" id="ENSCPRP00005019566.1"/>
    </source>
</evidence>
<dbReference type="PANTHER" id="PTHR46614:SF1">
    <property type="entry name" value="MORN REPEAT-CONTAINING PROTEIN 4"/>
    <property type="match status" value="1"/>
</dbReference>
<evidence type="ECO:0000256" key="7">
    <source>
        <dbReference type="ARBA" id="ARBA00039855"/>
    </source>
</evidence>
<evidence type="ECO:0000313" key="9">
    <source>
        <dbReference type="Proteomes" id="UP000594220"/>
    </source>
</evidence>
<name>A0A7M4F6U8_CROPO</name>
<dbReference type="AlphaFoldDB" id="A0A7M4F6U8"/>
<dbReference type="Gene3D" id="2.20.110.10">
    <property type="entry name" value="Histone H3 K4-specific methyltransferase SET7/9 N-terminal domain"/>
    <property type="match status" value="2"/>
</dbReference>
<sequence>CWDPCAKGPVLPGSCSQHQQWAQADASSGCPLARVVVSGSAQDLSQQRGRVAPGRRRGLGVRWAARGEETAPGNVGQDRCCQSLCVGNAGGSAGLLSTARAPWPWPCTHLPSLAALPGARGSWHQDHDADQGLLHLLQWGGVPRRVEGRSVSPARGSGREARSCPPVWCPRGPCPTPVSGVLMTGCSYPPGRRHGMGQLTFVDGSTYLGHFENGLFHGCGVLTFADGSRYEGEFVQGKFSGVGVFTRYDNMTFEGEFKGGRVEGFGLLTFPDGSHGVPRNEGFFENNKLLRREKCPAVIQRAQSVSKSTHGLMV</sequence>
<dbReference type="GO" id="GO:0032420">
    <property type="term" value="C:stereocilium"/>
    <property type="evidence" value="ECO:0007669"/>
    <property type="project" value="UniProtKB-SubCell"/>
</dbReference>
<dbReference type="Proteomes" id="UP000594220">
    <property type="component" value="Unplaced"/>
</dbReference>
<dbReference type="Ensembl" id="ENSCPRT00005022879.1">
    <property type="protein sequence ID" value="ENSCPRP00005019566.1"/>
    <property type="gene ID" value="ENSCPRG00005013645.1"/>
</dbReference>
<dbReference type="InterPro" id="IPR052315">
    <property type="entry name" value="MORN4"/>
</dbReference>
<dbReference type="Pfam" id="PF02493">
    <property type="entry name" value="MORN"/>
    <property type="match status" value="4"/>
</dbReference>
<reference evidence="8" key="2">
    <citation type="submission" date="2025-09" db="UniProtKB">
        <authorList>
            <consortium name="Ensembl"/>
        </authorList>
    </citation>
    <scope>IDENTIFICATION</scope>
</reference>
<keyword evidence="9" id="KW-1185">Reference proteome</keyword>
<proteinExistence type="predicted"/>
<comment type="subcellular location">
    <subcellularLocation>
        <location evidence="1">Cell projection</location>
        <location evidence="1">Filopodium tip</location>
    </subcellularLocation>
    <subcellularLocation>
        <location evidence="2">Cell projection</location>
        <location evidence="2">Stereocilium</location>
    </subcellularLocation>
</comment>
<evidence type="ECO:0000256" key="3">
    <source>
        <dbReference type="ARBA" id="ARBA00022737"/>
    </source>
</evidence>
<dbReference type="SMART" id="SM00698">
    <property type="entry name" value="MORN"/>
    <property type="match status" value="3"/>
</dbReference>
<dbReference type="GO" id="GO:0032433">
    <property type="term" value="C:filopodium tip"/>
    <property type="evidence" value="ECO:0007669"/>
    <property type="project" value="UniProtKB-SubCell"/>
</dbReference>
<dbReference type="PANTHER" id="PTHR46614">
    <property type="entry name" value="MORN REPEAT-CONTAINING PROTEIN 4"/>
    <property type="match status" value="1"/>
</dbReference>
<comment type="subunit">
    <text evidence="6">Interacts with MYO3A.</text>
</comment>
<accession>A0A7M4F6U8</accession>
<comment type="function">
    <text evidence="5">Plays a role in promoting axonal degeneration following neuronal injury by toxic insult or trauma.</text>
</comment>